<feature type="transmembrane region" description="Helical" evidence="1">
    <location>
        <begin position="142"/>
        <end position="162"/>
    </location>
</feature>
<organism evidence="2 3">
    <name type="scientific">Candidatus Uhrbacteria bacterium CG_4_10_14_0_8_um_filter_58_22</name>
    <dbReference type="NCBI Taxonomy" id="1975029"/>
    <lineage>
        <taxon>Bacteria</taxon>
        <taxon>Candidatus Uhriibacteriota</taxon>
    </lineage>
</organism>
<feature type="transmembrane region" description="Helical" evidence="1">
    <location>
        <begin position="57"/>
        <end position="79"/>
    </location>
</feature>
<keyword evidence="1" id="KW-1133">Transmembrane helix</keyword>
<accession>A0A2M7QAU4</accession>
<evidence type="ECO:0000256" key="1">
    <source>
        <dbReference type="SAM" id="Phobius"/>
    </source>
</evidence>
<evidence type="ECO:0000313" key="3">
    <source>
        <dbReference type="Proteomes" id="UP000230973"/>
    </source>
</evidence>
<gene>
    <name evidence="2" type="ORF">COY93_03070</name>
</gene>
<keyword evidence="1" id="KW-0812">Transmembrane</keyword>
<comment type="caution">
    <text evidence="2">The sequence shown here is derived from an EMBL/GenBank/DDBJ whole genome shotgun (WGS) entry which is preliminary data.</text>
</comment>
<evidence type="ECO:0008006" key="4">
    <source>
        <dbReference type="Google" id="ProtNLM"/>
    </source>
</evidence>
<proteinExistence type="predicted"/>
<reference evidence="3" key="1">
    <citation type="submission" date="2017-09" db="EMBL/GenBank/DDBJ databases">
        <title>Depth-based differentiation of microbial function through sediment-hosted aquifers and enrichment of novel symbionts in the deep terrestrial subsurface.</title>
        <authorList>
            <person name="Probst A.J."/>
            <person name="Ladd B."/>
            <person name="Jarett J.K."/>
            <person name="Geller-Mcgrath D.E."/>
            <person name="Sieber C.M.K."/>
            <person name="Emerson J.B."/>
            <person name="Anantharaman K."/>
            <person name="Thomas B.C."/>
            <person name="Malmstrom R."/>
            <person name="Stieglmeier M."/>
            <person name="Klingl A."/>
            <person name="Woyke T."/>
            <person name="Ryan C.M."/>
            <person name="Banfield J.F."/>
        </authorList>
    </citation>
    <scope>NUCLEOTIDE SEQUENCE [LARGE SCALE GENOMIC DNA]</scope>
</reference>
<feature type="transmembrane region" description="Helical" evidence="1">
    <location>
        <begin position="85"/>
        <end position="107"/>
    </location>
</feature>
<dbReference type="EMBL" id="PFLC01000040">
    <property type="protein sequence ID" value="PIY62371.1"/>
    <property type="molecule type" value="Genomic_DNA"/>
</dbReference>
<evidence type="ECO:0000313" key="2">
    <source>
        <dbReference type="EMBL" id="PIY62371.1"/>
    </source>
</evidence>
<keyword evidence="1" id="KW-0472">Membrane</keyword>
<name>A0A2M7QAU4_9BACT</name>
<sequence length="163" mass="18038">MFLAVHATVGALLGNVVVDPAASFSLSFASHFLLDMIPHGDQYLYDQYKRGDDVNQAVVRVLVDALITAVLVFFLLSNVTFVSEAGVIAGIIGGLLPDLLVGLFEMLKPKGRGWTGRQLLKFNDLHMRNHVFLIRRFFRGDISSKFGLVVQVLVLGLVVRWLL</sequence>
<dbReference type="AlphaFoldDB" id="A0A2M7QAU4"/>
<dbReference type="Proteomes" id="UP000230973">
    <property type="component" value="Unassembled WGS sequence"/>
</dbReference>
<protein>
    <recommendedName>
        <fullName evidence="4">DUF3307 domain-containing protein</fullName>
    </recommendedName>
</protein>